<reference evidence="3" key="1">
    <citation type="submission" date="2016-01" db="EMBL/GenBank/DDBJ databases">
        <title>Complete genome sequence of Microbulbifer sp. CCB-MM1, a halophile isolated from Matang Mangrove Forest, Perak.</title>
        <authorList>
            <person name="Moh T.H."/>
            <person name="Dinesh B."/>
            <person name="Lau N.-S."/>
            <person name="Go F."/>
            <person name="Alexander Chong S.-C."/>
        </authorList>
    </citation>
    <scope>NUCLEOTIDE SEQUENCE [LARGE SCALE GENOMIC DNA]</scope>
    <source>
        <strain evidence="3">CCB-MM1</strain>
    </source>
</reference>
<dbReference type="Proteomes" id="UP000095672">
    <property type="component" value="Chromosome"/>
</dbReference>
<dbReference type="EMBL" id="CP014143">
    <property type="protein sequence ID" value="AOS96929.1"/>
    <property type="molecule type" value="Genomic_DNA"/>
</dbReference>
<keyword evidence="1" id="KW-0812">Transmembrane</keyword>
<protein>
    <submittedName>
        <fullName evidence="2">Uncharacterized protein</fullName>
    </submittedName>
</protein>
<sequence length="110" mass="11980">MLVAVLGCLIFVVSVLQIRFPGLAVMLKNTEPEIWKSLGAPSGFSFADLGNTISLYTWILSKRFLDSDNPELVEAAKRAHAKARRVQCGLILGLIMMVAGFAVALLRTFA</sequence>
<dbReference type="STRING" id="1769779.AUP74_01492"/>
<feature type="transmembrane region" description="Helical" evidence="1">
    <location>
        <begin position="41"/>
        <end position="60"/>
    </location>
</feature>
<proteinExistence type="predicted"/>
<name>A0A1C9W721_9GAMM</name>
<evidence type="ECO:0000313" key="2">
    <source>
        <dbReference type="EMBL" id="AOS96929.1"/>
    </source>
</evidence>
<feature type="transmembrane region" description="Helical" evidence="1">
    <location>
        <begin position="88"/>
        <end position="109"/>
    </location>
</feature>
<dbReference type="KEGG" id="micc:AUP74_01492"/>
<dbReference type="AlphaFoldDB" id="A0A1C9W721"/>
<evidence type="ECO:0000256" key="1">
    <source>
        <dbReference type="SAM" id="Phobius"/>
    </source>
</evidence>
<organism evidence="2 3">
    <name type="scientific">Microbulbifer aggregans</name>
    <dbReference type="NCBI Taxonomy" id="1769779"/>
    <lineage>
        <taxon>Bacteria</taxon>
        <taxon>Pseudomonadati</taxon>
        <taxon>Pseudomonadota</taxon>
        <taxon>Gammaproteobacteria</taxon>
        <taxon>Cellvibrionales</taxon>
        <taxon>Microbulbiferaceae</taxon>
        <taxon>Microbulbifer</taxon>
    </lineage>
</organism>
<keyword evidence="3" id="KW-1185">Reference proteome</keyword>
<evidence type="ECO:0000313" key="3">
    <source>
        <dbReference type="Proteomes" id="UP000095672"/>
    </source>
</evidence>
<keyword evidence="1" id="KW-0472">Membrane</keyword>
<gene>
    <name evidence="2" type="ORF">AUP74_01492</name>
</gene>
<keyword evidence="1" id="KW-1133">Transmembrane helix</keyword>
<accession>A0A1C9W721</accession>